<name>A0A0E9VIT1_ANGAN</name>
<reference evidence="1" key="2">
    <citation type="journal article" date="2015" name="Fish Shellfish Immunol.">
        <title>Early steps in the European eel (Anguilla anguilla)-Vibrio vulnificus interaction in the gills: Role of the RtxA13 toxin.</title>
        <authorList>
            <person name="Callol A."/>
            <person name="Pajuelo D."/>
            <person name="Ebbesson L."/>
            <person name="Teles M."/>
            <person name="MacKenzie S."/>
            <person name="Amaro C."/>
        </authorList>
    </citation>
    <scope>NUCLEOTIDE SEQUENCE</scope>
</reference>
<proteinExistence type="predicted"/>
<evidence type="ECO:0000313" key="1">
    <source>
        <dbReference type="EMBL" id="JAH77977.1"/>
    </source>
</evidence>
<reference evidence="1" key="1">
    <citation type="submission" date="2014-11" db="EMBL/GenBank/DDBJ databases">
        <authorList>
            <person name="Amaro Gonzalez C."/>
        </authorList>
    </citation>
    <scope>NUCLEOTIDE SEQUENCE</scope>
</reference>
<organism evidence="1">
    <name type="scientific">Anguilla anguilla</name>
    <name type="common">European freshwater eel</name>
    <name type="synonym">Muraena anguilla</name>
    <dbReference type="NCBI Taxonomy" id="7936"/>
    <lineage>
        <taxon>Eukaryota</taxon>
        <taxon>Metazoa</taxon>
        <taxon>Chordata</taxon>
        <taxon>Craniata</taxon>
        <taxon>Vertebrata</taxon>
        <taxon>Euteleostomi</taxon>
        <taxon>Actinopterygii</taxon>
        <taxon>Neopterygii</taxon>
        <taxon>Teleostei</taxon>
        <taxon>Anguilliformes</taxon>
        <taxon>Anguillidae</taxon>
        <taxon>Anguilla</taxon>
    </lineage>
</organism>
<dbReference type="AlphaFoldDB" id="A0A0E9VIT1"/>
<protein>
    <submittedName>
        <fullName evidence="1">Uncharacterized protein</fullName>
    </submittedName>
</protein>
<dbReference type="EMBL" id="GBXM01030600">
    <property type="protein sequence ID" value="JAH77977.1"/>
    <property type="molecule type" value="Transcribed_RNA"/>
</dbReference>
<sequence>MLYFGNCHIALKGNITYFIFIAILLCQDNSCTV</sequence>
<accession>A0A0E9VIT1</accession>